<keyword evidence="2" id="KW-0732">Signal</keyword>
<accession>A0A9P7ZHM5</accession>
<dbReference type="Pfam" id="PF09362">
    <property type="entry name" value="DUF1996"/>
    <property type="match status" value="1"/>
</dbReference>
<evidence type="ECO:0000313" key="4">
    <source>
        <dbReference type="EMBL" id="KAG9252278.1"/>
    </source>
</evidence>
<feature type="compositionally biased region" description="Low complexity" evidence="1">
    <location>
        <begin position="389"/>
        <end position="407"/>
    </location>
</feature>
<feature type="compositionally biased region" description="Basic residues" evidence="1">
    <location>
        <begin position="504"/>
        <end position="517"/>
    </location>
</feature>
<reference evidence="4" key="1">
    <citation type="journal article" date="2021" name="IMA Fungus">
        <title>Genomic characterization of three marine fungi, including Emericellopsis atlantica sp. nov. with signatures of a generalist lifestyle and marine biomass degradation.</title>
        <authorList>
            <person name="Hagestad O.C."/>
            <person name="Hou L."/>
            <person name="Andersen J.H."/>
            <person name="Hansen E.H."/>
            <person name="Altermark B."/>
            <person name="Li C."/>
            <person name="Kuhnert E."/>
            <person name="Cox R.J."/>
            <person name="Crous P.W."/>
            <person name="Spatafora J.W."/>
            <person name="Lail K."/>
            <person name="Amirebrahimi M."/>
            <person name="Lipzen A."/>
            <person name="Pangilinan J."/>
            <person name="Andreopoulos W."/>
            <person name="Hayes R.D."/>
            <person name="Ng V."/>
            <person name="Grigoriev I.V."/>
            <person name="Jackson S.A."/>
            <person name="Sutton T.D.S."/>
            <person name="Dobson A.D.W."/>
            <person name="Rama T."/>
        </authorList>
    </citation>
    <scope>NUCLEOTIDE SEQUENCE</scope>
    <source>
        <strain evidence="4">TS7</strain>
    </source>
</reference>
<keyword evidence="5" id="KW-1185">Reference proteome</keyword>
<evidence type="ECO:0000256" key="2">
    <source>
        <dbReference type="SAM" id="SignalP"/>
    </source>
</evidence>
<protein>
    <recommendedName>
        <fullName evidence="3">DUF1996 domain-containing protein</fullName>
    </recommendedName>
</protein>
<dbReference type="PANTHER" id="PTHR43662:SF7">
    <property type="entry name" value="DUF1996 DOMAIN-CONTAINING PROTEIN"/>
    <property type="match status" value="1"/>
</dbReference>
<feature type="signal peptide" evidence="2">
    <location>
        <begin position="1"/>
        <end position="19"/>
    </location>
</feature>
<sequence length="517" mass="55462">MLSKSLIAASAGLVGTAQAFWRMECPGRVTLARLDPIVNPGQISSHLHTVHGSNAFGEVSDTASLVAGDCTSCRVTQDKSAYWTPTMYFKDGDTGELEMVEQVGGMLAYYLLNGQDIKGFPADFSMIAGTNKRRTYTAGDPNSDPAKSQWEALGQTTQTDLEQRALGFNCLNYDKAPEGTLYRHVMPDKDYMDANCKDGLRLELMFPSCWDGKNAQSDDHKSHVAYPDLVMTGTCPDSHPVSVPGLLFETIWATQAFDGRNGMFVMSNGDPTGYGYHGDFIMGWDPDFLQNAVDTCTNPSGRIEDCPLFDVVSEAKAKSCELPKLPSILQSEKVVQSLSALPGNVPITYEDGTTDDTEQSPVPSQSYKPGEIPADPASPLPGQVFKETSVSVAPAPSSAPSSASDDVVLAAAEPEPVTTTTTTTAPTSSEVIPTTTAAPEIAPVEPEPVYDSTQYITSGNMVTKILWEEEIVWVTEMVDSTTTVTIQGAAPEASAPAAAERKPRAAHAHGHGHHHKF</sequence>
<dbReference type="InterPro" id="IPR018535">
    <property type="entry name" value="DUF1996"/>
</dbReference>
<feature type="chain" id="PRO_5040504626" description="DUF1996 domain-containing protein" evidence="2">
    <location>
        <begin position="20"/>
        <end position="517"/>
    </location>
</feature>
<feature type="region of interest" description="Disordered" evidence="1">
    <location>
        <begin position="343"/>
        <end position="383"/>
    </location>
</feature>
<name>A0A9P7ZHM5_9HYPO</name>
<dbReference type="GeneID" id="70292354"/>
<dbReference type="OrthoDB" id="74764at2759"/>
<evidence type="ECO:0000313" key="5">
    <source>
        <dbReference type="Proteomes" id="UP000887229"/>
    </source>
</evidence>
<dbReference type="AlphaFoldDB" id="A0A9P7ZHM5"/>
<organism evidence="4 5">
    <name type="scientific">Emericellopsis atlantica</name>
    <dbReference type="NCBI Taxonomy" id="2614577"/>
    <lineage>
        <taxon>Eukaryota</taxon>
        <taxon>Fungi</taxon>
        <taxon>Dikarya</taxon>
        <taxon>Ascomycota</taxon>
        <taxon>Pezizomycotina</taxon>
        <taxon>Sordariomycetes</taxon>
        <taxon>Hypocreomycetidae</taxon>
        <taxon>Hypocreales</taxon>
        <taxon>Bionectriaceae</taxon>
        <taxon>Emericellopsis</taxon>
    </lineage>
</organism>
<gene>
    <name evidence="4" type="ORF">F5Z01DRAFT_625841</name>
</gene>
<dbReference type="Proteomes" id="UP000887229">
    <property type="component" value="Unassembled WGS sequence"/>
</dbReference>
<evidence type="ECO:0000259" key="3">
    <source>
        <dbReference type="Pfam" id="PF09362"/>
    </source>
</evidence>
<feature type="region of interest" description="Disordered" evidence="1">
    <location>
        <begin position="490"/>
        <end position="517"/>
    </location>
</feature>
<dbReference type="EMBL" id="MU251263">
    <property type="protein sequence ID" value="KAG9252278.1"/>
    <property type="molecule type" value="Genomic_DNA"/>
</dbReference>
<dbReference type="RefSeq" id="XP_046116202.1">
    <property type="nucleotide sequence ID" value="XM_046261451.1"/>
</dbReference>
<feature type="region of interest" description="Disordered" evidence="1">
    <location>
        <begin position="388"/>
        <end position="407"/>
    </location>
</feature>
<dbReference type="PANTHER" id="PTHR43662">
    <property type="match status" value="1"/>
</dbReference>
<proteinExistence type="predicted"/>
<comment type="caution">
    <text evidence="4">The sequence shown here is derived from an EMBL/GenBank/DDBJ whole genome shotgun (WGS) entry which is preliminary data.</text>
</comment>
<feature type="domain" description="DUF1996" evidence="3">
    <location>
        <begin position="35"/>
        <end position="284"/>
    </location>
</feature>
<evidence type="ECO:0000256" key="1">
    <source>
        <dbReference type="SAM" id="MobiDB-lite"/>
    </source>
</evidence>